<proteinExistence type="predicted"/>
<evidence type="ECO:0000313" key="3">
    <source>
        <dbReference type="Proteomes" id="UP000004810"/>
    </source>
</evidence>
<dbReference type="AlphaFoldDB" id="J9AGH5"/>
<keyword evidence="1" id="KW-0472">Membrane</keyword>
<name>J9AGH5_WUCBA</name>
<gene>
    <name evidence="2" type="ORF">WUBG_15888</name>
</gene>
<accession>J9AGH5</accession>
<evidence type="ECO:0000313" key="2">
    <source>
        <dbReference type="EMBL" id="EJW73205.1"/>
    </source>
</evidence>
<evidence type="ECO:0000256" key="1">
    <source>
        <dbReference type="SAM" id="Phobius"/>
    </source>
</evidence>
<feature type="transmembrane region" description="Helical" evidence="1">
    <location>
        <begin position="30"/>
        <end position="53"/>
    </location>
</feature>
<feature type="transmembrane region" description="Helical" evidence="1">
    <location>
        <begin position="74"/>
        <end position="99"/>
    </location>
</feature>
<dbReference type="EMBL" id="ADBV01014523">
    <property type="protein sequence ID" value="EJW73205.1"/>
    <property type="molecule type" value="Genomic_DNA"/>
</dbReference>
<protein>
    <submittedName>
        <fullName evidence="2">Uncharacterized protein</fullName>
    </submittedName>
</protein>
<keyword evidence="1" id="KW-1133">Transmembrane helix</keyword>
<organism evidence="2 3">
    <name type="scientific">Wuchereria bancrofti</name>
    <dbReference type="NCBI Taxonomy" id="6293"/>
    <lineage>
        <taxon>Eukaryota</taxon>
        <taxon>Metazoa</taxon>
        <taxon>Ecdysozoa</taxon>
        <taxon>Nematoda</taxon>
        <taxon>Chromadorea</taxon>
        <taxon>Rhabditida</taxon>
        <taxon>Spirurina</taxon>
        <taxon>Spiruromorpha</taxon>
        <taxon>Filarioidea</taxon>
        <taxon>Onchocercidae</taxon>
        <taxon>Wuchereria</taxon>
    </lineage>
</organism>
<keyword evidence="1" id="KW-0812">Transmembrane</keyword>
<sequence>MIIISVVTLLIFNGKNPAFKAAIFSIYIFAIVPVVLVVIPSIVVITCGIYLLVRNDRYRFAQQTNWRCAGLWSLQTAGAAFFTGWITMLIASMTFMGGFSVETICQPFFRDKQMHLYRSWYFNRAVTNLINFSKLTAGIG</sequence>
<dbReference type="Proteomes" id="UP000004810">
    <property type="component" value="Unassembled WGS sequence"/>
</dbReference>
<comment type="caution">
    <text evidence="2">The sequence shown here is derived from an EMBL/GenBank/DDBJ whole genome shotgun (WGS) entry which is preliminary data.</text>
</comment>
<reference evidence="3" key="1">
    <citation type="submission" date="2012-08" db="EMBL/GenBank/DDBJ databases">
        <title>The Genome Sequence of Wuchereria bancrofti.</title>
        <authorList>
            <person name="Nutman T.B."/>
            <person name="Fink D.L."/>
            <person name="Russ C."/>
            <person name="Young S."/>
            <person name="Zeng Q."/>
            <person name="Koehrsen M."/>
            <person name="Alvarado L."/>
            <person name="Berlin A."/>
            <person name="Chapman S.B."/>
            <person name="Chen Z."/>
            <person name="Freedman E."/>
            <person name="Gellesch M."/>
            <person name="Goldberg J."/>
            <person name="Griggs A."/>
            <person name="Gujja S."/>
            <person name="Heilman E.R."/>
            <person name="Heiman D."/>
            <person name="Hepburn T."/>
            <person name="Howarth C."/>
            <person name="Jen D."/>
            <person name="Larson L."/>
            <person name="Lewis B."/>
            <person name="Mehta T."/>
            <person name="Park D."/>
            <person name="Pearson M."/>
            <person name="Roberts A."/>
            <person name="Saif S."/>
            <person name="Shea T."/>
            <person name="Shenoy N."/>
            <person name="Sisk P."/>
            <person name="Stolte C."/>
            <person name="Sykes S."/>
            <person name="Walk T."/>
            <person name="White J."/>
            <person name="Yandava C."/>
            <person name="Haas B."/>
            <person name="Henn M.R."/>
            <person name="Nusbaum C."/>
            <person name="Birren B."/>
        </authorList>
    </citation>
    <scope>NUCLEOTIDE SEQUENCE [LARGE SCALE GENOMIC DNA]</scope>
    <source>
        <strain evidence="3">NA</strain>
    </source>
</reference>